<dbReference type="Gene3D" id="3.20.20.120">
    <property type="entry name" value="Enolase-like C-terminal domain"/>
    <property type="match status" value="1"/>
</dbReference>
<comment type="similarity">
    <text evidence="3">Belongs to the enolase family.</text>
</comment>
<dbReference type="SFLD" id="SFLDG00178">
    <property type="entry name" value="enolase"/>
    <property type="match status" value="1"/>
</dbReference>
<keyword evidence="7" id="KW-0456">Lyase</keyword>
<dbReference type="SFLD" id="SFLDF00002">
    <property type="entry name" value="enolase"/>
    <property type="match status" value="1"/>
</dbReference>
<evidence type="ECO:0000313" key="12">
    <source>
        <dbReference type="Proteomes" id="UP001516464"/>
    </source>
</evidence>
<evidence type="ECO:0000256" key="8">
    <source>
        <dbReference type="ARBA" id="ARBA00048333"/>
    </source>
</evidence>
<dbReference type="Pfam" id="PF03952">
    <property type="entry name" value="Enolase_N"/>
    <property type="match status" value="1"/>
</dbReference>
<dbReference type="SMART" id="SM01192">
    <property type="entry name" value="Enolase_C"/>
    <property type="match status" value="1"/>
</dbReference>
<dbReference type="PROSITE" id="PS00164">
    <property type="entry name" value="ENOLASE"/>
    <property type="match status" value="1"/>
</dbReference>
<dbReference type="HAMAP" id="MF_00318">
    <property type="entry name" value="Enolase"/>
    <property type="match status" value="1"/>
</dbReference>
<evidence type="ECO:0000259" key="9">
    <source>
        <dbReference type="SMART" id="SM01192"/>
    </source>
</evidence>
<comment type="catalytic activity">
    <reaction evidence="8">
        <text>(2R)-2-phosphoglycerate = phosphoenolpyruvate + H2O</text>
        <dbReference type="Rhea" id="RHEA:10164"/>
        <dbReference type="ChEBI" id="CHEBI:15377"/>
        <dbReference type="ChEBI" id="CHEBI:58289"/>
        <dbReference type="ChEBI" id="CHEBI:58702"/>
        <dbReference type="EC" id="4.2.1.11"/>
    </reaction>
</comment>
<dbReference type="SFLD" id="SFLDS00001">
    <property type="entry name" value="Enolase"/>
    <property type="match status" value="1"/>
</dbReference>
<protein>
    <recommendedName>
        <fullName evidence="4">phosphopyruvate hydratase</fullName>
        <ecNumber evidence="4">4.2.1.11</ecNumber>
    </recommendedName>
</protein>
<dbReference type="InterPro" id="IPR020811">
    <property type="entry name" value="Enolase_N"/>
</dbReference>
<dbReference type="Pfam" id="PF00113">
    <property type="entry name" value="Enolase_C"/>
    <property type="match status" value="1"/>
</dbReference>
<comment type="caution">
    <text evidence="11">The sequence shown here is derived from an EMBL/GenBank/DDBJ whole genome shotgun (WGS) entry which is preliminary data.</text>
</comment>
<sequence length="426" mass="47483">MKVGELFQTIKTRQILTSRGKPTVEVDLHTTIGVFRSSCPSGASTGSKEAKAIIDKNDKEYMGNSVRKALFHINNIIVPRITDLKDVDIYNQKLIDAFLDDLDGTPNKSRIGANAILPISMSFCRAGAVALDLSAREFISKLSSSQMGMPFPYFNVINGGAHSGNNLVFQEIMISFHTSDYSKNLEFGCVFYEHLKKVIIQRYGSSSTSVGDEGGFAPKIDTLEQALDLIMEAYKVSKLEKMRIAIDAAANEFYENGKYKLGKDDPCTLDGKEMVNYYLSIIEKYPLVHSLEDPFAEDDFDSWILLMKKIEGSKLRVVGDDLTVTNPELVKMAGEKKMCNTLLVKPNQIGTISEALEAIEVARNYGMKIMVSHRSGETEDTFIADFSVGIGSDYAKFGAPCRGERISKYNQLLRINEAIEKKRKKY</sequence>
<evidence type="ECO:0000256" key="6">
    <source>
        <dbReference type="ARBA" id="ARBA00023152"/>
    </source>
</evidence>
<feature type="domain" description="Enolase C-terminal TIM barrel" evidence="9">
    <location>
        <begin position="146"/>
        <end position="425"/>
    </location>
</feature>
<dbReference type="InterPro" id="IPR020809">
    <property type="entry name" value="Enolase_CS"/>
</dbReference>
<dbReference type="SMART" id="SM01193">
    <property type="entry name" value="Enolase_N"/>
    <property type="match status" value="1"/>
</dbReference>
<name>A0ABQ7HW28_9MICR</name>
<dbReference type="EMBL" id="SBIQ01000295">
    <property type="protein sequence ID" value="KAF7680975.1"/>
    <property type="molecule type" value="Genomic_DNA"/>
</dbReference>
<evidence type="ECO:0000256" key="3">
    <source>
        <dbReference type="ARBA" id="ARBA00009604"/>
    </source>
</evidence>
<dbReference type="SUPFAM" id="SSF54826">
    <property type="entry name" value="Enolase N-terminal domain-like"/>
    <property type="match status" value="1"/>
</dbReference>
<dbReference type="SUPFAM" id="SSF51604">
    <property type="entry name" value="Enolase C-terminal domain-like"/>
    <property type="match status" value="1"/>
</dbReference>
<comment type="pathway">
    <text evidence="2">Carbohydrate degradation; glycolysis; pyruvate from D-glyceraldehyde 3-phosphate: step 4/5.</text>
</comment>
<dbReference type="InterPro" id="IPR029017">
    <property type="entry name" value="Enolase-like_N"/>
</dbReference>
<keyword evidence="12" id="KW-1185">Reference proteome</keyword>
<dbReference type="Proteomes" id="UP001516464">
    <property type="component" value="Unassembled WGS sequence"/>
</dbReference>
<accession>A0ABQ7HW28</accession>
<evidence type="ECO:0000256" key="2">
    <source>
        <dbReference type="ARBA" id="ARBA00005031"/>
    </source>
</evidence>
<dbReference type="CDD" id="cd03313">
    <property type="entry name" value="enolase"/>
    <property type="match status" value="1"/>
</dbReference>
<dbReference type="EC" id="4.2.1.11" evidence="4"/>
<keyword evidence="5" id="KW-0460">Magnesium</keyword>
<evidence type="ECO:0000256" key="7">
    <source>
        <dbReference type="ARBA" id="ARBA00023239"/>
    </source>
</evidence>
<organism evidence="11 12">
    <name type="scientific">Astathelohania contejeani</name>
    <dbReference type="NCBI Taxonomy" id="164912"/>
    <lineage>
        <taxon>Eukaryota</taxon>
        <taxon>Fungi</taxon>
        <taxon>Fungi incertae sedis</taxon>
        <taxon>Microsporidia</taxon>
        <taxon>Astathelohaniidae</taxon>
        <taxon>Astathelohania</taxon>
    </lineage>
</organism>
<proteinExistence type="inferred from homology"/>
<evidence type="ECO:0000256" key="4">
    <source>
        <dbReference type="ARBA" id="ARBA00012058"/>
    </source>
</evidence>
<evidence type="ECO:0000256" key="5">
    <source>
        <dbReference type="ARBA" id="ARBA00022842"/>
    </source>
</evidence>
<reference evidence="11 12" key="1">
    <citation type="submission" date="2019-01" db="EMBL/GenBank/DDBJ databases">
        <title>Genomes sequencing and comparative genomics of infectious freshwater microsporidia, Cucumispora dikerogammari and Thelohania contejeani.</title>
        <authorList>
            <person name="Cormier A."/>
            <person name="Giraud I."/>
            <person name="Wattier R."/>
            <person name="Teixeira M."/>
            <person name="Grandjean F."/>
            <person name="Rigaud T."/>
            <person name="Cordaux R."/>
        </authorList>
    </citation>
    <scope>NUCLEOTIDE SEQUENCE [LARGE SCALE GENOMIC DNA]</scope>
    <source>
        <strain evidence="11">T1</strain>
        <tissue evidence="11">Spores</tissue>
    </source>
</reference>
<comment type="cofactor">
    <cofactor evidence="1">
        <name>Mg(2+)</name>
        <dbReference type="ChEBI" id="CHEBI:18420"/>
    </cofactor>
</comment>
<dbReference type="PANTHER" id="PTHR11902:SF1">
    <property type="entry name" value="ENOLASE"/>
    <property type="match status" value="1"/>
</dbReference>
<evidence type="ECO:0000259" key="10">
    <source>
        <dbReference type="SMART" id="SM01193"/>
    </source>
</evidence>
<dbReference type="InterPro" id="IPR020810">
    <property type="entry name" value="Enolase_C"/>
</dbReference>
<dbReference type="InterPro" id="IPR036849">
    <property type="entry name" value="Enolase-like_C_sf"/>
</dbReference>
<dbReference type="PANTHER" id="PTHR11902">
    <property type="entry name" value="ENOLASE"/>
    <property type="match status" value="1"/>
</dbReference>
<feature type="domain" description="Enolase N-terminal" evidence="10">
    <location>
        <begin position="7"/>
        <end position="139"/>
    </location>
</feature>
<keyword evidence="6" id="KW-0324">Glycolysis</keyword>
<dbReference type="InterPro" id="IPR000941">
    <property type="entry name" value="Enolase"/>
</dbReference>
<evidence type="ECO:0000313" key="11">
    <source>
        <dbReference type="EMBL" id="KAF7680975.1"/>
    </source>
</evidence>
<dbReference type="PIRSF" id="PIRSF001400">
    <property type="entry name" value="Enolase"/>
    <property type="match status" value="1"/>
</dbReference>
<gene>
    <name evidence="11" type="primary">ENO</name>
    <name evidence="11" type="ORF">TCON_2411</name>
</gene>
<dbReference type="Gene3D" id="3.30.390.10">
    <property type="entry name" value="Enolase-like, N-terminal domain"/>
    <property type="match status" value="1"/>
</dbReference>
<dbReference type="PRINTS" id="PR00148">
    <property type="entry name" value="ENOLASE"/>
</dbReference>
<evidence type="ECO:0000256" key="1">
    <source>
        <dbReference type="ARBA" id="ARBA00001946"/>
    </source>
</evidence>